<evidence type="ECO:0000256" key="10">
    <source>
        <dbReference type="ARBA" id="ARBA00023136"/>
    </source>
</evidence>
<comment type="pathway">
    <text evidence="2 13">Glycolipid biosynthesis; glycosylphosphatidylinositol-anchor biosynthesis.</text>
</comment>
<evidence type="ECO:0000256" key="9">
    <source>
        <dbReference type="ARBA" id="ARBA00022989"/>
    </source>
</evidence>
<accession>A0ABQ9HW87</accession>
<keyword evidence="5 13" id="KW-0328">Glycosyltransferase</keyword>
<evidence type="ECO:0000256" key="5">
    <source>
        <dbReference type="ARBA" id="ARBA00022676"/>
    </source>
</evidence>
<protein>
    <recommendedName>
        <fullName evidence="12 13">GPI alpha-1,4-mannosyltransferase I, catalytic subunit</fullName>
        <ecNumber evidence="13">2.4.1.-</ecNumber>
    </recommendedName>
    <alternativeName>
        <fullName evidence="13">GPI mannosyltransferase I</fullName>
    </alternativeName>
</protein>
<proteinExistence type="inferred from homology"/>
<dbReference type="Proteomes" id="UP001159363">
    <property type="component" value="Chromosome 3"/>
</dbReference>
<evidence type="ECO:0000256" key="7">
    <source>
        <dbReference type="ARBA" id="ARBA00022692"/>
    </source>
</evidence>
<keyword evidence="4 13" id="KW-0337">GPI-anchor biosynthesis</keyword>
<sequence>MDSVRKAHRRLQRYPELLRQCSKEAAAYAGCVIGKENVKQWDCDEEFKHLMSCLRTAAHKANFSMVPIYKHCIIGLLIRGCLIVYGEIQDCVSVVPYTDVDYRVFTDAARYVVAGSSPYCRHTYRYSPIVAYLMVPNVIAFVMWGKILLSLIDVLVGFLIHKIVILRSEDSMSTFCACLCLYNPLAIIIATRGNADSLSAALVLMSVLLLSKGRVVLSGMVHGLAVHLRLYPLVFSLPMYLSLRSSDTKSHGVIPNRNQLKLAVSCASIVVALAVIFYFVYGYECLHESFFYHLSRRDSKHNFSVYFYMMYLTSVDAPSDLMLKILTFAPQGMLLLVFSFVYSSKDNLMFCLLVQAIVMVMYNPVMTSQYFVWFLSLLPACVPALAISKIRGLMLGTLWGLAQISWLVPAYFLEFQGYNTFLLVWLQGLVFFCVNITIVRELIIMYNYDINKW</sequence>
<feature type="transmembrane region" description="Helical" evidence="13">
    <location>
        <begin position="348"/>
        <end position="364"/>
    </location>
</feature>
<feature type="transmembrane region" description="Helical" evidence="13">
    <location>
        <begin position="172"/>
        <end position="191"/>
    </location>
</feature>
<evidence type="ECO:0000256" key="1">
    <source>
        <dbReference type="ARBA" id="ARBA00004477"/>
    </source>
</evidence>
<dbReference type="EMBL" id="JARBHB010000003">
    <property type="protein sequence ID" value="KAJ8888647.1"/>
    <property type="molecule type" value="Genomic_DNA"/>
</dbReference>
<dbReference type="Pfam" id="PF05007">
    <property type="entry name" value="Mannosyl_trans"/>
    <property type="match status" value="1"/>
</dbReference>
<keyword evidence="6 13" id="KW-0808">Transferase</keyword>
<keyword evidence="8 13" id="KW-0256">Endoplasmic reticulum</keyword>
<dbReference type="EC" id="2.4.1.-" evidence="13"/>
<comment type="similarity">
    <text evidence="3 13">Belongs to the PIGM family.</text>
</comment>
<comment type="function">
    <text evidence="11 13">Catalytic subunit of the glycosylphosphatidylinositol-mannosyltransferase I complex which catalyzes the transfer of the first mannose, via an alpha-1,4 bond from a dolichol-phosphate-mannose (Dol-P-Man) to the glucosaminyl acyl phosphatidylinositol (GlcN-(acyl)PI) intermediate to generate alpha-D-Man-(1-&gt;4)-alpha-D-GlcN-(1-&gt;6)-(1-radyl,2-acyl-sn-glycero-3-phospho)-2-acyl-inositol and participates in the sixth step of the glycosylphosphatidylinositol-anchor biosynthesis.</text>
</comment>
<feature type="transmembrane region" description="Helical" evidence="13">
    <location>
        <begin position="424"/>
        <end position="443"/>
    </location>
</feature>
<comment type="subcellular location">
    <subcellularLocation>
        <location evidence="1 13">Endoplasmic reticulum membrane</location>
        <topology evidence="1 13">Multi-pass membrane protein</topology>
    </subcellularLocation>
</comment>
<reference evidence="14 15" key="1">
    <citation type="submission" date="2023-02" db="EMBL/GenBank/DDBJ databases">
        <title>LHISI_Scaffold_Assembly.</title>
        <authorList>
            <person name="Stuart O.P."/>
            <person name="Cleave R."/>
            <person name="Magrath M.J.L."/>
            <person name="Mikheyev A.S."/>
        </authorList>
    </citation>
    <scope>NUCLEOTIDE SEQUENCE [LARGE SCALE GENOMIC DNA]</scope>
    <source>
        <strain evidence="14">Daus_M_001</strain>
        <tissue evidence="14">Leg muscle</tissue>
    </source>
</reference>
<organism evidence="14 15">
    <name type="scientific">Dryococelus australis</name>
    <dbReference type="NCBI Taxonomy" id="614101"/>
    <lineage>
        <taxon>Eukaryota</taxon>
        <taxon>Metazoa</taxon>
        <taxon>Ecdysozoa</taxon>
        <taxon>Arthropoda</taxon>
        <taxon>Hexapoda</taxon>
        <taxon>Insecta</taxon>
        <taxon>Pterygota</taxon>
        <taxon>Neoptera</taxon>
        <taxon>Polyneoptera</taxon>
        <taxon>Phasmatodea</taxon>
        <taxon>Verophasmatodea</taxon>
        <taxon>Anareolatae</taxon>
        <taxon>Phasmatidae</taxon>
        <taxon>Eurycanthinae</taxon>
        <taxon>Dryococelus</taxon>
    </lineage>
</organism>
<evidence type="ECO:0000256" key="13">
    <source>
        <dbReference type="RuleBase" id="RU365064"/>
    </source>
</evidence>
<keyword evidence="7 13" id="KW-0812">Transmembrane</keyword>
<comment type="caution">
    <text evidence="14">The sequence shown here is derived from an EMBL/GenBank/DDBJ whole genome shotgun (WGS) entry which is preliminary data.</text>
</comment>
<feature type="transmembrane region" description="Helical" evidence="13">
    <location>
        <begin position="321"/>
        <end position="341"/>
    </location>
</feature>
<keyword evidence="15" id="KW-1185">Reference proteome</keyword>
<evidence type="ECO:0000256" key="2">
    <source>
        <dbReference type="ARBA" id="ARBA00004687"/>
    </source>
</evidence>
<feature type="transmembrane region" description="Helical" evidence="13">
    <location>
        <begin position="129"/>
        <end position="160"/>
    </location>
</feature>
<evidence type="ECO:0000256" key="6">
    <source>
        <dbReference type="ARBA" id="ARBA00022679"/>
    </source>
</evidence>
<evidence type="ECO:0000256" key="4">
    <source>
        <dbReference type="ARBA" id="ARBA00022502"/>
    </source>
</evidence>
<keyword evidence="10 13" id="KW-0472">Membrane</keyword>
<evidence type="ECO:0000256" key="8">
    <source>
        <dbReference type="ARBA" id="ARBA00022824"/>
    </source>
</evidence>
<name>A0ABQ9HW87_9NEOP</name>
<evidence type="ECO:0000256" key="3">
    <source>
        <dbReference type="ARBA" id="ARBA00011071"/>
    </source>
</evidence>
<evidence type="ECO:0000256" key="12">
    <source>
        <dbReference type="ARBA" id="ARBA00093608"/>
    </source>
</evidence>
<evidence type="ECO:0000313" key="15">
    <source>
        <dbReference type="Proteomes" id="UP001159363"/>
    </source>
</evidence>
<gene>
    <name evidence="14" type="ORF">PR048_008139</name>
</gene>
<evidence type="ECO:0000313" key="14">
    <source>
        <dbReference type="EMBL" id="KAJ8888647.1"/>
    </source>
</evidence>
<feature type="transmembrane region" description="Helical" evidence="13">
    <location>
        <begin position="393"/>
        <end position="412"/>
    </location>
</feature>
<dbReference type="InterPro" id="IPR007704">
    <property type="entry name" value="PIG-M"/>
</dbReference>
<evidence type="ECO:0000256" key="11">
    <source>
        <dbReference type="ARBA" id="ARBA00093408"/>
    </source>
</evidence>
<dbReference type="PANTHER" id="PTHR12886:SF0">
    <property type="entry name" value="GPI MANNOSYLTRANSFERASE 1"/>
    <property type="match status" value="1"/>
</dbReference>
<keyword evidence="9 13" id="KW-1133">Transmembrane helix</keyword>
<dbReference type="PANTHER" id="PTHR12886">
    <property type="entry name" value="PIG-M MANNOSYLTRANSFERASE"/>
    <property type="match status" value="1"/>
</dbReference>
<feature type="transmembrane region" description="Helical" evidence="13">
    <location>
        <begin position="262"/>
        <end position="281"/>
    </location>
</feature>